<dbReference type="Gene3D" id="3.30.200.20">
    <property type="entry name" value="Phosphorylase Kinase, domain 1"/>
    <property type="match status" value="1"/>
</dbReference>
<dbReference type="SUPFAM" id="SSF56112">
    <property type="entry name" value="Protein kinase-like (PK-like)"/>
    <property type="match status" value="1"/>
</dbReference>
<dbReference type="Pfam" id="PF01636">
    <property type="entry name" value="APH"/>
    <property type="match status" value="1"/>
</dbReference>
<evidence type="ECO:0000313" key="3">
    <source>
        <dbReference type="EMBL" id="QGQ99427.1"/>
    </source>
</evidence>
<dbReference type="PANTHER" id="PTHR21064">
    <property type="entry name" value="AMINOGLYCOSIDE PHOSPHOTRANSFERASE DOMAIN-CONTAINING PROTEIN-RELATED"/>
    <property type="match status" value="1"/>
</dbReference>
<dbReference type="Gene3D" id="3.90.1200.10">
    <property type="match status" value="1"/>
</dbReference>
<dbReference type="EMBL" id="CP034235">
    <property type="protein sequence ID" value="QGQ99427.1"/>
    <property type="molecule type" value="Genomic_DNA"/>
</dbReference>
<dbReference type="InterPro" id="IPR011009">
    <property type="entry name" value="Kinase-like_dom_sf"/>
</dbReference>
<evidence type="ECO:0000313" key="4">
    <source>
        <dbReference type="Proteomes" id="UP000426246"/>
    </source>
</evidence>
<dbReference type="PANTHER" id="PTHR21064:SF6">
    <property type="entry name" value="AMINOGLYCOSIDE PHOSPHOTRANSFERASE DOMAIN-CONTAINING PROTEIN"/>
    <property type="match status" value="1"/>
</dbReference>
<protein>
    <submittedName>
        <fullName evidence="3">Aminoglycoside phosphotransferase</fullName>
    </submittedName>
</protein>
<keyword evidence="4" id="KW-1185">Reference proteome</keyword>
<comment type="similarity">
    <text evidence="1">Belongs to the pseudomonas-type ThrB family.</text>
</comment>
<dbReference type="Proteomes" id="UP000426246">
    <property type="component" value="Chromosome"/>
</dbReference>
<gene>
    <name evidence="3" type="ORF">EHS13_33490</name>
</gene>
<dbReference type="AlphaFoldDB" id="A0A6B8RU25"/>
<proteinExistence type="inferred from homology"/>
<dbReference type="KEGG" id="ppsc:EHS13_33490"/>
<keyword evidence="3" id="KW-0808">Transferase</keyword>
<dbReference type="InterPro" id="IPR050249">
    <property type="entry name" value="Pseudomonas-type_ThrB"/>
</dbReference>
<evidence type="ECO:0000259" key="2">
    <source>
        <dbReference type="Pfam" id="PF01636"/>
    </source>
</evidence>
<reference evidence="4" key="1">
    <citation type="submission" date="2018-11" db="EMBL/GenBank/DDBJ databases">
        <title>Complete genome sequence of Paenibacillus sp. ML311-T8.</title>
        <authorList>
            <person name="Nam Y.-D."/>
            <person name="Kang J."/>
            <person name="Chung W.-H."/>
            <person name="Park Y.S."/>
        </authorList>
    </citation>
    <scope>NUCLEOTIDE SEQUENCE [LARGE SCALE GENOMIC DNA]</scope>
    <source>
        <strain evidence="4">ML311-T8</strain>
    </source>
</reference>
<organism evidence="3 4">
    <name type="scientific">Paenibacillus psychroresistens</name>
    <dbReference type="NCBI Taxonomy" id="1778678"/>
    <lineage>
        <taxon>Bacteria</taxon>
        <taxon>Bacillati</taxon>
        <taxon>Bacillota</taxon>
        <taxon>Bacilli</taxon>
        <taxon>Bacillales</taxon>
        <taxon>Paenibacillaceae</taxon>
        <taxon>Paenibacillus</taxon>
    </lineage>
</organism>
<dbReference type="RefSeq" id="WP_155704591.1">
    <property type="nucleotide sequence ID" value="NZ_CP034235.1"/>
</dbReference>
<accession>A0A6B8RU25</accession>
<feature type="domain" description="Aminoglycoside phosphotransferase" evidence="2">
    <location>
        <begin position="27"/>
        <end position="260"/>
    </location>
</feature>
<dbReference type="OrthoDB" id="156345at2"/>
<name>A0A6B8RU25_9BACL</name>
<sequence>MNANKQKLDHVLRVWFPLDEWSISSGSSGMNNTTQYVEVNKKSYVLRVYETHRDEAKVRYEHAVLLGLAKLELPFSTPVPVLAGNGESFMRMEAEDGQERGKLACLFHYIAGERPDLEQLGQIQSLGRTTAQLALALQQLELTLEPEYPTYYQLGLAESATLFAEIIQFCLEPAEPFWNWRGELGRLAELLNLFTAEAPKLQKLPHQLIHGDLNASNSLIGANQEVAAILDFEFITMDLRVMEIAVCLADAIAEEAVSEQVTWDKIEAYIRGYGSAAKLSVEEVAVLPLLIQLRRLDVFVHFIGRYKNGIDSVSIVEEMIRSAIAVDSWLSAHEARLLGLGREYLLIKMP</sequence>
<dbReference type="GO" id="GO:0019202">
    <property type="term" value="F:amino acid kinase activity"/>
    <property type="evidence" value="ECO:0007669"/>
    <property type="project" value="TreeGrafter"/>
</dbReference>
<evidence type="ECO:0000256" key="1">
    <source>
        <dbReference type="ARBA" id="ARBA00038240"/>
    </source>
</evidence>
<dbReference type="InterPro" id="IPR002575">
    <property type="entry name" value="Aminoglycoside_PTrfase"/>
</dbReference>